<protein>
    <submittedName>
        <fullName evidence="1">DUF488 domain-containing protein</fullName>
    </submittedName>
</protein>
<dbReference type="OrthoDB" id="9789109at2"/>
<accession>A0A372JHZ6</accession>
<dbReference type="InterPro" id="IPR014519">
    <property type="entry name" value="UCP024492"/>
</dbReference>
<dbReference type="InterPro" id="IPR007438">
    <property type="entry name" value="DUF488"/>
</dbReference>
<evidence type="ECO:0000313" key="1">
    <source>
        <dbReference type="EMBL" id="RFU39627.1"/>
    </source>
</evidence>
<name>A0A372JHZ6_9ACTN</name>
<evidence type="ECO:0000313" key="2">
    <source>
        <dbReference type="Proteomes" id="UP000261811"/>
    </source>
</evidence>
<organism evidence="1 2">
    <name type="scientific">Actinomadura logoneensis</name>
    <dbReference type="NCBI Taxonomy" id="2293572"/>
    <lineage>
        <taxon>Bacteria</taxon>
        <taxon>Bacillati</taxon>
        <taxon>Actinomycetota</taxon>
        <taxon>Actinomycetes</taxon>
        <taxon>Streptosporangiales</taxon>
        <taxon>Thermomonosporaceae</taxon>
        <taxon>Actinomadura</taxon>
    </lineage>
</organism>
<dbReference type="Pfam" id="PF04343">
    <property type="entry name" value="DUF488"/>
    <property type="match status" value="1"/>
</dbReference>
<dbReference type="PANTHER" id="PTHR39337">
    <property type="entry name" value="BLR5642 PROTEIN"/>
    <property type="match status" value="1"/>
</dbReference>
<keyword evidence="2" id="KW-1185">Reference proteome</keyword>
<dbReference type="AlphaFoldDB" id="A0A372JHZ6"/>
<dbReference type="PANTHER" id="PTHR39337:SF1">
    <property type="entry name" value="BLR5642 PROTEIN"/>
    <property type="match status" value="1"/>
</dbReference>
<reference evidence="1 2" key="1">
    <citation type="submission" date="2018-08" db="EMBL/GenBank/DDBJ databases">
        <title>Actinomadura jelena sp. nov., a novel Actinomycete isolated from soil in Chad.</title>
        <authorList>
            <person name="Shi L."/>
        </authorList>
    </citation>
    <scope>NUCLEOTIDE SEQUENCE [LARGE SCALE GENOMIC DNA]</scope>
    <source>
        <strain evidence="1 2">NEAU-G17</strain>
    </source>
</reference>
<dbReference type="PIRSF" id="PIRSF024492">
    <property type="entry name" value="UCP024492"/>
    <property type="match status" value="1"/>
</dbReference>
<dbReference type="RefSeq" id="WP_117359257.1">
    <property type="nucleotide sequence ID" value="NZ_QURH01000332.1"/>
</dbReference>
<proteinExistence type="predicted"/>
<dbReference type="EMBL" id="QURH01000332">
    <property type="protein sequence ID" value="RFU39627.1"/>
    <property type="molecule type" value="Genomic_DNA"/>
</dbReference>
<comment type="caution">
    <text evidence="1">The sequence shown here is derived from an EMBL/GenBank/DDBJ whole genome shotgun (WGS) entry which is preliminary data.</text>
</comment>
<dbReference type="Proteomes" id="UP000261811">
    <property type="component" value="Unassembled WGS sequence"/>
</dbReference>
<sequence>MLSPHESPIPLNGVTGLGYQGHDLDSFLDRLATEGVGTVVDVRLTPISRKRGFSKRALAAALADAGIDYLHMRELGNPKDNRPGFAAGPTELDEAKARYASHIDTAPARQQLAAIAALAKERRVALLCFEADQRHCHRDVVQTVLQEHMRV</sequence>
<gene>
    <name evidence="1" type="ORF">DZF91_21480</name>
</gene>